<keyword evidence="1" id="KW-0805">Transcription regulation</keyword>
<name>H6BZ67_EXODN</name>
<dbReference type="GO" id="GO:0000976">
    <property type="term" value="F:transcription cis-regulatory region binding"/>
    <property type="evidence" value="ECO:0007669"/>
    <property type="project" value="TreeGrafter"/>
</dbReference>
<evidence type="ECO:0000256" key="1">
    <source>
        <dbReference type="ARBA" id="ARBA00023015"/>
    </source>
</evidence>
<accession>H6BZ67</accession>
<proteinExistence type="predicted"/>
<dbReference type="InterPro" id="IPR001138">
    <property type="entry name" value="Zn2Cys6_DnaBD"/>
</dbReference>
<dbReference type="InterPro" id="IPR036864">
    <property type="entry name" value="Zn2-C6_fun-type_DNA-bd_sf"/>
</dbReference>
<keyword evidence="4" id="KW-0539">Nucleus</keyword>
<organism evidence="7 8">
    <name type="scientific">Exophiala dermatitidis (strain ATCC 34100 / CBS 525.76 / NIH/UT8656)</name>
    <name type="common">Black yeast</name>
    <name type="synonym">Wangiella dermatitidis</name>
    <dbReference type="NCBI Taxonomy" id="858893"/>
    <lineage>
        <taxon>Eukaryota</taxon>
        <taxon>Fungi</taxon>
        <taxon>Dikarya</taxon>
        <taxon>Ascomycota</taxon>
        <taxon>Pezizomycotina</taxon>
        <taxon>Eurotiomycetes</taxon>
        <taxon>Chaetothyriomycetidae</taxon>
        <taxon>Chaetothyriales</taxon>
        <taxon>Herpotrichiellaceae</taxon>
        <taxon>Exophiala</taxon>
    </lineage>
</organism>
<dbReference type="GO" id="GO:0005634">
    <property type="term" value="C:nucleus"/>
    <property type="evidence" value="ECO:0007669"/>
    <property type="project" value="TreeGrafter"/>
</dbReference>
<dbReference type="GO" id="GO:0000981">
    <property type="term" value="F:DNA-binding transcription factor activity, RNA polymerase II-specific"/>
    <property type="evidence" value="ECO:0007669"/>
    <property type="project" value="InterPro"/>
</dbReference>
<feature type="compositionally biased region" description="Polar residues" evidence="5">
    <location>
        <begin position="54"/>
        <end position="69"/>
    </location>
</feature>
<keyword evidence="3" id="KW-0804">Transcription</keyword>
<dbReference type="OMA" id="HASTNHL"/>
<dbReference type="PANTHER" id="PTHR37534">
    <property type="entry name" value="TRANSCRIPTIONAL ACTIVATOR PROTEIN UGA3"/>
    <property type="match status" value="1"/>
</dbReference>
<evidence type="ECO:0000313" key="8">
    <source>
        <dbReference type="Proteomes" id="UP000007304"/>
    </source>
</evidence>
<dbReference type="EMBL" id="JH226133">
    <property type="protein sequence ID" value="EHY56930.1"/>
    <property type="molecule type" value="Genomic_DNA"/>
</dbReference>
<feature type="region of interest" description="Disordered" evidence="5">
    <location>
        <begin position="161"/>
        <end position="185"/>
    </location>
</feature>
<dbReference type="PROSITE" id="PS50048">
    <property type="entry name" value="ZN2_CY6_FUNGAL_2"/>
    <property type="match status" value="1"/>
</dbReference>
<dbReference type="HOGENOM" id="CLU_528906_0_0_1"/>
<dbReference type="eggNOG" id="ENOG502T0RW">
    <property type="taxonomic scope" value="Eukaryota"/>
</dbReference>
<protein>
    <recommendedName>
        <fullName evidence="6">Zn(2)-C6 fungal-type domain-containing protein</fullName>
    </recommendedName>
</protein>
<evidence type="ECO:0000313" key="7">
    <source>
        <dbReference type="EMBL" id="EHY56930.1"/>
    </source>
</evidence>
<dbReference type="Gene3D" id="4.10.240.10">
    <property type="entry name" value="Zn(2)-C6 fungal-type DNA-binding domain"/>
    <property type="match status" value="1"/>
</dbReference>
<dbReference type="GO" id="GO:0008270">
    <property type="term" value="F:zinc ion binding"/>
    <property type="evidence" value="ECO:0007669"/>
    <property type="project" value="InterPro"/>
</dbReference>
<dbReference type="VEuPathDB" id="FungiDB:HMPREF1120_04994"/>
<evidence type="ECO:0000256" key="4">
    <source>
        <dbReference type="ARBA" id="ARBA00023242"/>
    </source>
</evidence>
<gene>
    <name evidence="7" type="ORF">HMPREF1120_04994</name>
</gene>
<feature type="domain" description="Zn(2)-C6 fungal-type" evidence="6">
    <location>
        <begin position="11"/>
        <end position="41"/>
    </location>
</feature>
<dbReference type="SUPFAM" id="SSF57701">
    <property type="entry name" value="Zn2/Cys6 DNA-binding domain"/>
    <property type="match status" value="1"/>
</dbReference>
<keyword evidence="8" id="KW-1185">Reference proteome</keyword>
<feature type="compositionally biased region" description="Polar residues" evidence="5">
    <location>
        <begin position="161"/>
        <end position="177"/>
    </location>
</feature>
<dbReference type="InParanoid" id="H6BZ67"/>
<dbReference type="CDD" id="cd00067">
    <property type="entry name" value="GAL4"/>
    <property type="match status" value="1"/>
</dbReference>
<keyword evidence="2" id="KW-0238">DNA-binding</keyword>
<evidence type="ECO:0000256" key="3">
    <source>
        <dbReference type="ARBA" id="ARBA00023163"/>
    </source>
</evidence>
<sequence length="606" mass="68096">MSGRIRRNRTGCKPCRRRGKRCDENKPMCKACERLSLTCRYSTEFVSYTPRHSLPSNQHRPPSSQQSTCFGKENGDSGKACVLRDNYHVPKVIKTSPMSVARGLSLSQPDMLYFGHFERLVRASLPPAVQAMEFHTCNDSFLRFAVLCLAASHLSTLDASLTSRSPTGNGRGTVTSPVPSPLHQHHARRYHDIAQKNAVDEDSHDPSLVLIGKVLLAYYHHASTDHLKFRLAVWETIRFVRRRQVQIMASPTGDMALQLWYRLCNSHRPAKPPALLIDGEEPSLSGSSLAFPGADEHLHCRCIIGMSSDDLIYDILFKTMELRRRILLFRGASAVLKVPESSPELGVLVYRLLNRMMDRPVTQLEEQEAASSFVRGEHLLGLLEVQIQRLGVWRSRVSSSAFAPKQTPRKCEPVSILKSPHLSQHGFVNHRDKMNYLYYLLCILIFESTGASQISSSAPWRSGSEASKGCDIMNEALCVINTIDFQQSALVDIYAFSLAEVLLQLCYTFPSTEVFNHILDVVWPRMEAGARGYENSHMPTHLAKRIIALIADEWHNSRRVLLAMPAVPEDTPKSVLFDLNHQFDVVVCGCDTTGRGSYFIDKIPLP</sequence>
<dbReference type="GO" id="GO:0045944">
    <property type="term" value="P:positive regulation of transcription by RNA polymerase II"/>
    <property type="evidence" value="ECO:0007669"/>
    <property type="project" value="TreeGrafter"/>
</dbReference>
<dbReference type="PANTHER" id="PTHR37534:SF9">
    <property type="entry name" value="ZN(II)2CYS6 TRANSCRIPTION FACTOR (EUROFUNG)"/>
    <property type="match status" value="1"/>
</dbReference>
<feature type="region of interest" description="Disordered" evidence="5">
    <location>
        <begin position="50"/>
        <end position="69"/>
    </location>
</feature>
<dbReference type="Proteomes" id="UP000007304">
    <property type="component" value="Unassembled WGS sequence"/>
</dbReference>
<dbReference type="RefSeq" id="XP_009157391.1">
    <property type="nucleotide sequence ID" value="XM_009159143.1"/>
</dbReference>
<evidence type="ECO:0000259" key="6">
    <source>
        <dbReference type="PROSITE" id="PS50048"/>
    </source>
</evidence>
<evidence type="ECO:0000256" key="2">
    <source>
        <dbReference type="ARBA" id="ARBA00023125"/>
    </source>
</evidence>
<dbReference type="Pfam" id="PF00172">
    <property type="entry name" value="Zn_clus"/>
    <property type="match status" value="1"/>
</dbReference>
<dbReference type="GeneID" id="20309633"/>
<dbReference type="SMART" id="SM00066">
    <property type="entry name" value="GAL4"/>
    <property type="match status" value="1"/>
</dbReference>
<dbReference type="OrthoDB" id="4150114at2759"/>
<dbReference type="AlphaFoldDB" id="H6BZ67"/>
<evidence type="ECO:0000256" key="5">
    <source>
        <dbReference type="SAM" id="MobiDB-lite"/>
    </source>
</evidence>
<reference evidence="7" key="1">
    <citation type="submission" date="2011-07" db="EMBL/GenBank/DDBJ databases">
        <title>The Genome Sequence of Exophiala (Wangiella) dermatitidis NIH/UT8656.</title>
        <authorList>
            <consortium name="The Broad Institute Genome Sequencing Platform"/>
            <person name="Cuomo C."/>
            <person name="Wang Z."/>
            <person name="Hunicke-Smith S."/>
            <person name="Szanislo P.J."/>
            <person name="Earl A."/>
            <person name="Young S.K."/>
            <person name="Zeng Q."/>
            <person name="Gargeya S."/>
            <person name="Fitzgerald M."/>
            <person name="Haas B."/>
            <person name="Abouelleil A."/>
            <person name="Alvarado L."/>
            <person name="Arachchi H.M."/>
            <person name="Berlin A."/>
            <person name="Brown A."/>
            <person name="Chapman S.B."/>
            <person name="Chen Z."/>
            <person name="Dunbar C."/>
            <person name="Freedman E."/>
            <person name="Gearin G."/>
            <person name="Gellesch M."/>
            <person name="Goldberg J."/>
            <person name="Griggs A."/>
            <person name="Gujja S."/>
            <person name="Heiman D."/>
            <person name="Howarth C."/>
            <person name="Larson L."/>
            <person name="Lui A."/>
            <person name="MacDonald P.J.P."/>
            <person name="Montmayeur A."/>
            <person name="Murphy C."/>
            <person name="Neiman D."/>
            <person name="Pearson M."/>
            <person name="Priest M."/>
            <person name="Roberts A."/>
            <person name="Saif S."/>
            <person name="Shea T."/>
            <person name="Shenoy N."/>
            <person name="Sisk P."/>
            <person name="Stolte C."/>
            <person name="Sykes S."/>
            <person name="Wortman J."/>
            <person name="Nusbaum C."/>
            <person name="Birren B."/>
        </authorList>
    </citation>
    <scope>NUCLEOTIDE SEQUENCE</scope>
    <source>
        <strain evidence="7">NIH/UT8656</strain>
    </source>
</reference>